<evidence type="ECO:0000313" key="1">
    <source>
        <dbReference type="EMBL" id="KAI0067918.1"/>
    </source>
</evidence>
<dbReference type="EMBL" id="MU277189">
    <property type="protein sequence ID" value="KAI0067918.1"/>
    <property type="molecule type" value="Genomic_DNA"/>
</dbReference>
<dbReference type="Proteomes" id="UP000814140">
    <property type="component" value="Unassembled WGS sequence"/>
</dbReference>
<keyword evidence="2" id="KW-1185">Reference proteome</keyword>
<gene>
    <name evidence="1" type="ORF">BV25DRAFT_889688</name>
</gene>
<sequence length="157" mass="17956">MLPNKPDPSYPSFAWVMSSSLGNANTDTNLRLPAYRASHLGRFHPYARTRRPAREEWHMTTVDHRFDDTYMPPTPRLRPVNFPPVIFGDSIPPLDGAAAEAPVFNPVAEQLEQLKARSRFKILVENFSALFTAWRRERVIVKVEPKIEGSQKVDLLD</sequence>
<comment type="caution">
    <text evidence="1">The sequence shown here is derived from an EMBL/GenBank/DDBJ whole genome shotgun (WGS) entry which is preliminary data.</text>
</comment>
<reference evidence="1" key="1">
    <citation type="submission" date="2021-03" db="EMBL/GenBank/DDBJ databases">
        <authorList>
            <consortium name="DOE Joint Genome Institute"/>
            <person name="Ahrendt S."/>
            <person name="Looney B.P."/>
            <person name="Miyauchi S."/>
            <person name="Morin E."/>
            <person name="Drula E."/>
            <person name="Courty P.E."/>
            <person name="Chicoki N."/>
            <person name="Fauchery L."/>
            <person name="Kohler A."/>
            <person name="Kuo A."/>
            <person name="Labutti K."/>
            <person name="Pangilinan J."/>
            <person name="Lipzen A."/>
            <person name="Riley R."/>
            <person name="Andreopoulos W."/>
            <person name="He G."/>
            <person name="Johnson J."/>
            <person name="Barry K.W."/>
            <person name="Grigoriev I.V."/>
            <person name="Nagy L."/>
            <person name="Hibbett D."/>
            <person name="Henrissat B."/>
            <person name="Matheny P.B."/>
            <person name="Labbe J."/>
            <person name="Martin F."/>
        </authorList>
    </citation>
    <scope>NUCLEOTIDE SEQUENCE</scope>
    <source>
        <strain evidence="1">HHB10654</strain>
    </source>
</reference>
<protein>
    <submittedName>
        <fullName evidence="1">Uncharacterized protein</fullName>
    </submittedName>
</protein>
<evidence type="ECO:0000313" key="2">
    <source>
        <dbReference type="Proteomes" id="UP000814140"/>
    </source>
</evidence>
<proteinExistence type="predicted"/>
<organism evidence="1 2">
    <name type="scientific">Artomyces pyxidatus</name>
    <dbReference type="NCBI Taxonomy" id="48021"/>
    <lineage>
        <taxon>Eukaryota</taxon>
        <taxon>Fungi</taxon>
        <taxon>Dikarya</taxon>
        <taxon>Basidiomycota</taxon>
        <taxon>Agaricomycotina</taxon>
        <taxon>Agaricomycetes</taxon>
        <taxon>Russulales</taxon>
        <taxon>Auriscalpiaceae</taxon>
        <taxon>Artomyces</taxon>
    </lineage>
</organism>
<accession>A0ACB8THJ7</accession>
<reference evidence="1" key="2">
    <citation type="journal article" date="2022" name="New Phytol.">
        <title>Evolutionary transition to the ectomycorrhizal habit in the genomes of a hyperdiverse lineage of mushroom-forming fungi.</title>
        <authorList>
            <person name="Looney B."/>
            <person name="Miyauchi S."/>
            <person name="Morin E."/>
            <person name="Drula E."/>
            <person name="Courty P.E."/>
            <person name="Kohler A."/>
            <person name="Kuo A."/>
            <person name="LaButti K."/>
            <person name="Pangilinan J."/>
            <person name="Lipzen A."/>
            <person name="Riley R."/>
            <person name="Andreopoulos W."/>
            <person name="He G."/>
            <person name="Johnson J."/>
            <person name="Nolan M."/>
            <person name="Tritt A."/>
            <person name="Barry K.W."/>
            <person name="Grigoriev I.V."/>
            <person name="Nagy L.G."/>
            <person name="Hibbett D."/>
            <person name="Henrissat B."/>
            <person name="Matheny P.B."/>
            <person name="Labbe J."/>
            <person name="Martin F.M."/>
        </authorList>
    </citation>
    <scope>NUCLEOTIDE SEQUENCE</scope>
    <source>
        <strain evidence="1">HHB10654</strain>
    </source>
</reference>
<name>A0ACB8THJ7_9AGAM</name>